<evidence type="ECO:0000256" key="2">
    <source>
        <dbReference type="ARBA" id="ARBA00022664"/>
    </source>
</evidence>
<feature type="compositionally biased region" description="Basic and acidic residues" evidence="10">
    <location>
        <begin position="43"/>
        <end position="54"/>
    </location>
</feature>
<evidence type="ECO:0000256" key="4">
    <source>
        <dbReference type="ARBA" id="ARBA00023015"/>
    </source>
</evidence>
<keyword evidence="7 9" id="KW-0539">Nucleus</keyword>
<dbReference type="AlphaFoldDB" id="A0A1X7VUR9"/>
<dbReference type="Gene3D" id="1.20.930.10">
    <property type="entry name" value="Conserved domain common to transcription factors TFIIS, elongin A, CRSP70"/>
    <property type="match status" value="1"/>
</dbReference>
<dbReference type="PROSITE" id="PS51319">
    <property type="entry name" value="TFIIS_N"/>
    <property type="match status" value="1"/>
</dbReference>
<keyword evidence="3" id="KW-0509">mRNA transport</keyword>
<feature type="compositionally biased region" description="Basic residues" evidence="10">
    <location>
        <begin position="483"/>
        <end position="492"/>
    </location>
</feature>
<keyword evidence="4" id="KW-0805">Transcription regulation</keyword>
<dbReference type="GO" id="GO:0008380">
    <property type="term" value="P:RNA splicing"/>
    <property type="evidence" value="ECO:0007669"/>
    <property type="project" value="UniProtKB-KW"/>
</dbReference>
<feature type="domain" description="TFIIS N-terminal" evidence="11">
    <location>
        <begin position="307"/>
        <end position="385"/>
    </location>
</feature>
<evidence type="ECO:0000256" key="6">
    <source>
        <dbReference type="ARBA" id="ARBA00023187"/>
    </source>
</evidence>
<dbReference type="GO" id="GO:0005634">
    <property type="term" value="C:nucleus"/>
    <property type="evidence" value="ECO:0007669"/>
    <property type="project" value="UniProtKB-SubCell"/>
</dbReference>
<dbReference type="STRING" id="400682.A0A1X7VUR9"/>
<comment type="similarity">
    <text evidence="8">Belongs to the IWS1 family.</text>
</comment>
<dbReference type="OMA" id="REMKEMW"/>
<keyword evidence="1" id="KW-0813">Transport</keyword>
<dbReference type="EnsemblMetazoa" id="Aqu2.1.43609_001">
    <property type="protein sequence ID" value="Aqu2.1.43609_001"/>
    <property type="gene ID" value="Aqu2.1.43609"/>
</dbReference>
<reference evidence="12" key="1">
    <citation type="submission" date="2017-05" db="UniProtKB">
        <authorList>
            <consortium name="EnsemblMetazoa"/>
        </authorList>
    </citation>
    <scope>IDENTIFICATION</scope>
</reference>
<dbReference type="InterPro" id="IPR035441">
    <property type="entry name" value="TFIIS/LEDGF_dom_sf"/>
</dbReference>
<evidence type="ECO:0000256" key="7">
    <source>
        <dbReference type="ARBA" id="ARBA00023242"/>
    </source>
</evidence>
<proteinExistence type="inferred from homology"/>
<name>A0A1X7VUR9_AMPQE</name>
<evidence type="ECO:0000313" key="12">
    <source>
        <dbReference type="EnsemblMetazoa" id="Aqu2.1.43609_001"/>
    </source>
</evidence>
<evidence type="ECO:0000259" key="11">
    <source>
        <dbReference type="PROSITE" id="PS51319"/>
    </source>
</evidence>
<protein>
    <recommendedName>
        <fullName evidence="11">TFIIS N-terminal domain-containing protein</fullName>
    </recommendedName>
</protein>
<keyword evidence="5" id="KW-0804">Transcription</keyword>
<dbReference type="GO" id="GO:0006397">
    <property type="term" value="P:mRNA processing"/>
    <property type="evidence" value="ECO:0007669"/>
    <property type="project" value="UniProtKB-KW"/>
</dbReference>
<feature type="compositionally biased region" description="Low complexity" evidence="10">
    <location>
        <begin position="184"/>
        <end position="196"/>
    </location>
</feature>
<sequence length="507" mass="58304">MSENEGEGNPFLSGDEGEEDSLQVSGEGKVDDASNEPETQEPSNEREEEPRVESDPFNIESDSDEERLMRVKRPRPQSSDEENEDKLSEKKRHLEEEEEEEGEDDPKNLEKEQEKEILPKETNDNNNEEEKEDEEEEEVRMKETIEEDDDNDGQLLEEKEGRGDDDDDDEEQEGSAEHLEQLENELLGLEQSENLQAPGGSGGHHSSDSELEDSKEPKVYDFDVMMQRRKEAMARARRKKKNDSDSTAYDDQILVMIRHMKEAAEEDRRSNLQQKAATKKLQFLPTVIAHLKKSEFLNALIECGICSALADWLKPLPDHSLPHQKIRENILDALKLFPLLDGHILKTSGLGKAIMLLYRHPKEIKKNREKAGKLINKWARPVFGLTDDFKGLSRDEREERDWAHLSQAARRRLSSDSRESDPSRQDELEALKPGDKGWVGRARVPLPSNKDYVVRPKWNKQHEFSKGSSKKTLNRYEKQVQKKREKTARGKNTHAVSISIEGRKMPL</sequence>
<feature type="compositionally biased region" description="Acidic residues" evidence="10">
    <location>
        <begin position="163"/>
        <end position="174"/>
    </location>
</feature>
<dbReference type="Pfam" id="PF08711">
    <property type="entry name" value="Med26"/>
    <property type="match status" value="1"/>
</dbReference>
<evidence type="ECO:0000256" key="1">
    <source>
        <dbReference type="ARBA" id="ARBA00022448"/>
    </source>
</evidence>
<dbReference type="OrthoDB" id="21124at2759"/>
<feature type="region of interest" description="Disordered" evidence="10">
    <location>
        <begin position="410"/>
        <end position="507"/>
    </location>
</feature>
<feature type="compositionally biased region" description="Basic and acidic residues" evidence="10">
    <location>
        <begin position="105"/>
        <end position="123"/>
    </location>
</feature>
<dbReference type="InterPro" id="IPR017923">
    <property type="entry name" value="TFIIS_N"/>
</dbReference>
<feature type="compositionally biased region" description="Acidic residues" evidence="10">
    <location>
        <begin position="126"/>
        <end position="138"/>
    </location>
</feature>
<dbReference type="PANTHER" id="PTHR46010">
    <property type="entry name" value="PROTEIN IWS1 HOMOLOG"/>
    <property type="match status" value="1"/>
</dbReference>
<feature type="compositionally biased region" description="Basic and acidic residues" evidence="10">
    <location>
        <begin position="85"/>
        <end position="95"/>
    </location>
</feature>
<evidence type="ECO:0000256" key="10">
    <source>
        <dbReference type="SAM" id="MobiDB-lite"/>
    </source>
</evidence>
<dbReference type="InParanoid" id="A0A1X7VUR9"/>
<dbReference type="GO" id="GO:0016973">
    <property type="term" value="P:poly(A)+ mRNA export from nucleus"/>
    <property type="evidence" value="ECO:0007669"/>
    <property type="project" value="TreeGrafter"/>
</dbReference>
<accession>A0A1X7VUR9</accession>
<keyword evidence="6" id="KW-0508">mRNA splicing</keyword>
<dbReference type="FunFam" id="1.20.930.10:FF:000001">
    <property type="entry name" value="IWS1, SUPT6H interacting protein"/>
    <property type="match status" value="1"/>
</dbReference>
<evidence type="ECO:0000256" key="8">
    <source>
        <dbReference type="ARBA" id="ARBA00037992"/>
    </source>
</evidence>
<evidence type="ECO:0000256" key="5">
    <source>
        <dbReference type="ARBA" id="ARBA00023163"/>
    </source>
</evidence>
<feature type="region of interest" description="Disordered" evidence="10">
    <location>
        <begin position="1"/>
        <end position="220"/>
    </location>
</feature>
<feature type="compositionally biased region" description="Basic and acidic residues" evidence="10">
    <location>
        <begin position="413"/>
        <end position="435"/>
    </location>
</feature>
<dbReference type="PANTHER" id="PTHR46010:SF1">
    <property type="entry name" value="PROTEIN IWS1 HOMOLOG"/>
    <property type="match status" value="1"/>
</dbReference>
<dbReference type="eggNOG" id="KOG1793">
    <property type="taxonomic scope" value="Eukaryota"/>
</dbReference>
<comment type="subcellular location">
    <subcellularLocation>
        <location evidence="9">Nucleus</location>
    </subcellularLocation>
</comment>
<dbReference type="InterPro" id="IPR051037">
    <property type="entry name" value="RNAPII_TF_IWS1"/>
</dbReference>
<evidence type="ECO:0000256" key="3">
    <source>
        <dbReference type="ARBA" id="ARBA00022816"/>
    </source>
</evidence>
<evidence type="ECO:0000256" key="9">
    <source>
        <dbReference type="PROSITE-ProRule" id="PRU00649"/>
    </source>
</evidence>
<organism evidence="12">
    <name type="scientific">Amphimedon queenslandica</name>
    <name type="common">Sponge</name>
    <dbReference type="NCBI Taxonomy" id="400682"/>
    <lineage>
        <taxon>Eukaryota</taxon>
        <taxon>Metazoa</taxon>
        <taxon>Porifera</taxon>
        <taxon>Demospongiae</taxon>
        <taxon>Heteroscleromorpha</taxon>
        <taxon>Haplosclerida</taxon>
        <taxon>Niphatidae</taxon>
        <taxon>Amphimedon</taxon>
    </lineage>
</organism>
<keyword evidence="2" id="KW-0507">mRNA processing</keyword>
<feature type="compositionally biased region" description="Basic and acidic residues" evidence="10">
    <location>
        <begin position="205"/>
        <end position="220"/>
    </location>
</feature>